<dbReference type="Proteomes" id="UP000295499">
    <property type="component" value="Unassembled WGS sequence"/>
</dbReference>
<evidence type="ECO:0000256" key="2">
    <source>
        <dbReference type="SAM" id="SignalP"/>
    </source>
</evidence>
<keyword evidence="1" id="KW-0472">Membrane</keyword>
<feature type="chain" id="PRO_5020764985" description="LPXTG-motif cell wall-anchored protein" evidence="2">
    <location>
        <begin position="20"/>
        <end position="167"/>
    </location>
</feature>
<gene>
    <name evidence="3" type="ORF">CLV32_0442</name>
</gene>
<evidence type="ECO:0000256" key="1">
    <source>
        <dbReference type="SAM" id="Phobius"/>
    </source>
</evidence>
<comment type="caution">
    <text evidence="3">The sequence shown here is derived from an EMBL/GenBank/DDBJ whole genome shotgun (WGS) entry which is preliminary data.</text>
</comment>
<organism evidence="3 4">
    <name type="scientific">Pedobacter duraquae</name>
    <dbReference type="NCBI Taxonomy" id="425511"/>
    <lineage>
        <taxon>Bacteria</taxon>
        <taxon>Pseudomonadati</taxon>
        <taxon>Bacteroidota</taxon>
        <taxon>Sphingobacteriia</taxon>
        <taxon>Sphingobacteriales</taxon>
        <taxon>Sphingobacteriaceae</taxon>
        <taxon>Pedobacter</taxon>
    </lineage>
</organism>
<evidence type="ECO:0000313" key="3">
    <source>
        <dbReference type="EMBL" id="TDO24155.1"/>
    </source>
</evidence>
<dbReference type="RefSeq" id="WP_133551900.1">
    <property type="nucleotide sequence ID" value="NZ_SNWM01000001.1"/>
</dbReference>
<dbReference type="AlphaFoldDB" id="A0A4R6IQB7"/>
<dbReference type="OrthoDB" id="713774at2"/>
<evidence type="ECO:0000313" key="4">
    <source>
        <dbReference type="Proteomes" id="UP000295499"/>
    </source>
</evidence>
<keyword evidence="1" id="KW-1133">Transmembrane helix</keyword>
<evidence type="ECO:0008006" key="5">
    <source>
        <dbReference type="Google" id="ProtNLM"/>
    </source>
</evidence>
<proteinExistence type="predicted"/>
<accession>A0A4R6IQB7</accession>
<keyword evidence="2" id="KW-0732">Signal</keyword>
<dbReference type="EMBL" id="SNWM01000001">
    <property type="protein sequence ID" value="TDO24155.1"/>
    <property type="molecule type" value="Genomic_DNA"/>
</dbReference>
<keyword evidence="4" id="KW-1185">Reference proteome</keyword>
<feature type="signal peptide" evidence="2">
    <location>
        <begin position="1"/>
        <end position="19"/>
    </location>
</feature>
<name>A0A4R6IQB7_9SPHI</name>
<keyword evidence="1" id="KW-0812">Transmembrane</keyword>
<reference evidence="3 4" key="1">
    <citation type="submission" date="2019-03" db="EMBL/GenBank/DDBJ databases">
        <title>Genomic Encyclopedia of Archaeal and Bacterial Type Strains, Phase II (KMG-II): from individual species to whole genera.</title>
        <authorList>
            <person name="Goeker M."/>
        </authorList>
    </citation>
    <scope>NUCLEOTIDE SEQUENCE [LARGE SCALE GENOMIC DNA]</scope>
    <source>
        <strain evidence="3 4">DSM 19034</strain>
    </source>
</reference>
<feature type="transmembrane region" description="Helical" evidence="1">
    <location>
        <begin position="141"/>
        <end position="159"/>
    </location>
</feature>
<protein>
    <recommendedName>
        <fullName evidence="5">LPXTG-motif cell wall-anchored protein</fullName>
    </recommendedName>
</protein>
<sequence>MTRLICIFALLFSFSTTHAQVDTSAYETQRAKINALLAERSTKFGQYEQSLNERTGIFGFQTKQDIRNSNEILRQITLNDNTIFKELKVLLDYKDLQVQQVKSSVTDNTERLNSYMAAIKKLQDNNAILRDQLNKPEPMSGAWYIVFLLLIGIGAYIYMQRKKLKTT</sequence>